<reference evidence="3" key="1">
    <citation type="submission" date="2017-02" db="UniProtKB">
        <authorList>
            <consortium name="WormBaseParasite"/>
        </authorList>
    </citation>
    <scope>IDENTIFICATION</scope>
</reference>
<protein>
    <submittedName>
        <fullName evidence="1 3">Uncharacterized protein</fullName>
    </submittedName>
</protein>
<dbReference type="OrthoDB" id="2020542at2759"/>
<sequence>MIFLGDGGIETVPLCQQHSPSLALYEEEYNTQGQKIGQMLRSLSLYNAVMQNPEETEPNPKTAKKVRISGIVSFVFNDCHLSKSLLMNQTPLSTLLIAITIRRKKFFLVHDLFIFSLYNYRLSRSW</sequence>
<dbReference type="AlphaFoldDB" id="A0A0M3J6X4"/>
<proteinExistence type="predicted"/>
<dbReference type="Proteomes" id="UP000267096">
    <property type="component" value="Unassembled WGS sequence"/>
</dbReference>
<name>A0A0M3J6X4_ANISI</name>
<reference evidence="1 2" key="2">
    <citation type="submission" date="2018-11" db="EMBL/GenBank/DDBJ databases">
        <authorList>
            <consortium name="Pathogen Informatics"/>
        </authorList>
    </citation>
    <scope>NUCLEOTIDE SEQUENCE [LARGE SCALE GENOMIC DNA]</scope>
</reference>
<evidence type="ECO:0000313" key="3">
    <source>
        <dbReference type="WBParaSite" id="ASIM_0000331501-mRNA-1"/>
    </source>
</evidence>
<accession>A0A0M3J6X4</accession>
<keyword evidence="2" id="KW-1185">Reference proteome</keyword>
<organism evidence="3">
    <name type="scientific">Anisakis simplex</name>
    <name type="common">Herring worm</name>
    <dbReference type="NCBI Taxonomy" id="6269"/>
    <lineage>
        <taxon>Eukaryota</taxon>
        <taxon>Metazoa</taxon>
        <taxon>Ecdysozoa</taxon>
        <taxon>Nematoda</taxon>
        <taxon>Chromadorea</taxon>
        <taxon>Rhabditida</taxon>
        <taxon>Spirurina</taxon>
        <taxon>Ascaridomorpha</taxon>
        <taxon>Ascaridoidea</taxon>
        <taxon>Anisakidae</taxon>
        <taxon>Anisakis</taxon>
        <taxon>Anisakis simplex complex</taxon>
    </lineage>
</organism>
<gene>
    <name evidence="1" type="ORF">ASIM_LOCUS3155</name>
</gene>
<evidence type="ECO:0000313" key="2">
    <source>
        <dbReference type="Proteomes" id="UP000267096"/>
    </source>
</evidence>
<dbReference type="EMBL" id="UYRR01004683">
    <property type="protein sequence ID" value="VDK21226.1"/>
    <property type="molecule type" value="Genomic_DNA"/>
</dbReference>
<dbReference type="WBParaSite" id="ASIM_0000331501-mRNA-1">
    <property type="protein sequence ID" value="ASIM_0000331501-mRNA-1"/>
    <property type="gene ID" value="ASIM_0000331501"/>
</dbReference>
<evidence type="ECO:0000313" key="1">
    <source>
        <dbReference type="EMBL" id="VDK21226.1"/>
    </source>
</evidence>